<evidence type="ECO:0000256" key="2">
    <source>
        <dbReference type="ARBA" id="ARBA00023125"/>
    </source>
</evidence>
<name>A0ABU0XK54_9MICO</name>
<proteinExistence type="predicted"/>
<sequence length="209" mass="22307">MSPGGSAKTTRRGSGSTPRAPRAGVYAKGVAKREEILATALTLVAERGYRSASVRDIADAVGLSPAGLLHYFGTKEDLFLAILQARDERDSGTIGDRDFLEAFVELVRHNAEVPGLVALYTQLQAEAADPVHPARAFFADRTARLEAGTRDAIVAAQEAGELRADLDPAWIMRASHALADGLQSAWMLDPTIDMAADLEAFIALLRPAP</sequence>
<dbReference type="PANTHER" id="PTHR30055">
    <property type="entry name" value="HTH-TYPE TRANSCRIPTIONAL REGULATOR RUTR"/>
    <property type="match status" value="1"/>
</dbReference>
<dbReference type="RefSeq" id="WP_308490473.1">
    <property type="nucleotide sequence ID" value="NZ_JAVFCB010000011.1"/>
</dbReference>
<organism evidence="7 8">
    <name type="scientific">Microbacterium capsulatum</name>
    <dbReference type="NCBI Taxonomy" id="3041921"/>
    <lineage>
        <taxon>Bacteria</taxon>
        <taxon>Bacillati</taxon>
        <taxon>Actinomycetota</taxon>
        <taxon>Actinomycetes</taxon>
        <taxon>Micrococcales</taxon>
        <taxon>Microbacteriaceae</taxon>
        <taxon>Microbacterium</taxon>
    </lineage>
</organism>
<dbReference type="Gene3D" id="1.10.357.10">
    <property type="entry name" value="Tetracycline Repressor, domain 2"/>
    <property type="match status" value="1"/>
</dbReference>
<evidence type="ECO:0000313" key="7">
    <source>
        <dbReference type="EMBL" id="MDQ4215522.1"/>
    </source>
</evidence>
<evidence type="ECO:0000256" key="5">
    <source>
        <dbReference type="SAM" id="MobiDB-lite"/>
    </source>
</evidence>
<reference evidence="7 8" key="1">
    <citation type="submission" date="2023-08" db="EMBL/GenBank/DDBJ databases">
        <title>Microbacterium sp. nov., isolated from a waste landfill.</title>
        <authorList>
            <person name="Wen W."/>
        </authorList>
    </citation>
    <scope>NUCLEOTIDE SEQUENCE [LARGE SCALE GENOMIC DNA]</scope>
    <source>
        <strain evidence="7 8">ASV81</strain>
    </source>
</reference>
<dbReference type="InterPro" id="IPR036271">
    <property type="entry name" value="Tet_transcr_reg_TetR-rel_C_sf"/>
</dbReference>
<dbReference type="PANTHER" id="PTHR30055:SF234">
    <property type="entry name" value="HTH-TYPE TRANSCRIPTIONAL REGULATOR BETI"/>
    <property type="match status" value="1"/>
</dbReference>
<dbReference type="InterPro" id="IPR001647">
    <property type="entry name" value="HTH_TetR"/>
</dbReference>
<dbReference type="InterPro" id="IPR050109">
    <property type="entry name" value="HTH-type_TetR-like_transc_reg"/>
</dbReference>
<keyword evidence="2 4" id="KW-0238">DNA-binding</keyword>
<feature type="DNA-binding region" description="H-T-H motif" evidence="4">
    <location>
        <begin position="53"/>
        <end position="72"/>
    </location>
</feature>
<dbReference type="PROSITE" id="PS50977">
    <property type="entry name" value="HTH_TETR_2"/>
    <property type="match status" value="1"/>
</dbReference>
<feature type="domain" description="HTH tetR-type" evidence="6">
    <location>
        <begin position="30"/>
        <end position="90"/>
    </location>
</feature>
<protein>
    <submittedName>
        <fullName evidence="7">Helix-turn-helix domain-containing protein</fullName>
    </submittedName>
</protein>
<comment type="caution">
    <text evidence="7">The sequence shown here is derived from an EMBL/GenBank/DDBJ whole genome shotgun (WGS) entry which is preliminary data.</text>
</comment>
<dbReference type="PRINTS" id="PR00455">
    <property type="entry name" value="HTHTETR"/>
</dbReference>
<evidence type="ECO:0000256" key="3">
    <source>
        <dbReference type="ARBA" id="ARBA00023163"/>
    </source>
</evidence>
<evidence type="ECO:0000313" key="8">
    <source>
        <dbReference type="Proteomes" id="UP001230289"/>
    </source>
</evidence>
<dbReference type="SUPFAM" id="SSF48498">
    <property type="entry name" value="Tetracyclin repressor-like, C-terminal domain"/>
    <property type="match status" value="1"/>
</dbReference>
<dbReference type="EMBL" id="JAVFCB010000011">
    <property type="protein sequence ID" value="MDQ4215522.1"/>
    <property type="molecule type" value="Genomic_DNA"/>
</dbReference>
<accession>A0ABU0XK54</accession>
<dbReference type="InterPro" id="IPR009057">
    <property type="entry name" value="Homeodomain-like_sf"/>
</dbReference>
<dbReference type="SUPFAM" id="SSF46689">
    <property type="entry name" value="Homeodomain-like"/>
    <property type="match status" value="1"/>
</dbReference>
<keyword evidence="1" id="KW-0805">Transcription regulation</keyword>
<dbReference type="Proteomes" id="UP001230289">
    <property type="component" value="Unassembled WGS sequence"/>
</dbReference>
<gene>
    <name evidence="7" type="ORF">RBR11_16510</name>
</gene>
<evidence type="ECO:0000256" key="4">
    <source>
        <dbReference type="PROSITE-ProRule" id="PRU00335"/>
    </source>
</evidence>
<evidence type="ECO:0000256" key="1">
    <source>
        <dbReference type="ARBA" id="ARBA00023015"/>
    </source>
</evidence>
<keyword evidence="3" id="KW-0804">Transcription</keyword>
<keyword evidence="8" id="KW-1185">Reference proteome</keyword>
<feature type="region of interest" description="Disordered" evidence="5">
    <location>
        <begin position="1"/>
        <end position="24"/>
    </location>
</feature>
<evidence type="ECO:0000259" key="6">
    <source>
        <dbReference type="PROSITE" id="PS50977"/>
    </source>
</evidence>
<dbReference type="Pfam" id="PF00440">
    <property type="entry name" value="TetR_N"/>
    <property type="match status" value="1"/>
</dbReference>